<proteinExistence type="predicted"/>
<dbReference type="Proteomes" id="UP000023775">
    <property type="component" value="Unassembled WGS sequence"/>
</dbReference>
<reference evidence="1 2" key="1">
    <citation type="journal article" date="2013" name="Genome Announc.">
        <title>Draft Genome Sequence of the Aeromonas diversa Type Strain.</title>
        <authorList>
            <person name="Farfan M."/>
            <person name="Spataro N."/>
            <person name="Sanglas A."/>
            <person name="Albarral V."/>
            <person name="Loren J.G."/>
            <person name="Bosch E."/>
            <person name="Fuste M.C."/>
        </authorList>
    </citation>
    <scope>NUCLEOTIDE SEQUENCE [LARGE SCALE GENOMIC DNA]</scope>
    <source>
        <strain evidence="1 2">2478-85</strain>
    </source>
</reference>
<protein>
    <submittedName>
        <fullName evidence="1">Uncharacterized protein</fullName>
    </submittedName>
</protein>
<dbReference type="RefSeq" id="WP_005352867.1">
    <property type="nucleotide sequence ID" value="NZ_APVG01000023.1"/>
</dbReference>
<dbReference type="AlphaFoldDB" id="N9U0U9"/>
<dbReference type="EMBL" id="APVG01000023">
    <property type="protein sequence ID" value="ENY72009.1"/>
    <property type="molecule type" value="Genomic_DNA"/>
</dbReference>
<organism evidence="1 2">
    <name type="scientific">Aeromonas diversa CDC 2478-85</name>
    <dbReference type="NCBI Taxonomy" id="1268237"/>
    <lineage>
        <taxon>Bacteria</taxon>
        <taxon>Pseudomonadati</taxon>
        <taxon>Pseudomonadota</taxon>
        <taxon>Gammaproteobacteria</taxon>
        <taxon>Aeromonadales</taxon>
        <taxon>Aeromonadaceae</taxon>
        <taxon>Aeromonas</taxon>
    </lineage>
</organism>
<comment type="caution">
    <text evidence="1">The sequence shown here is derived from an EMBL/GenBank/DDBJ whole genome shotgun (WGS) entry which is preliminary data.</text>
</comment>
<name>N9U0U9_9GAMM</name>
<evidence type="ECO:0000313" key="1">
    <source>
        <dbReference type="EMBL" id="ENY72009.1"/>
    </source>
</evidence>
<sequence>MEQYQSWLGEYLLSRRDGDHAMAADLARDIEAFWAEQGNKEERDKWRGRYRQHLAQAV</sequence>
<dbReference type="PATRIC" id="fig|1268237.3.peg.1997"/>
<gene>
    <name evidence="1" type="ORF">G114_10150</name>
</gene>
<evidence type="ECO:0000313" key="2">
    <source>
        <dbReference type="Proteomes" id="UP000023775"/>
    </source>
</evidence>
<keyword evidence="2" id="KW-1185">Reference proteome</keyword>
<accession>N9U0U9</accession>